<dbReference type="Ensembl" id="ENSLCNT00005019548.1">
    <property type="protein sequence ID" value="ENSLCNP00005017424.1"/>
    <property type="gene ID" value="ENSLCNG00005011468.1"/>
</dbReference>
<organism evidence="5 6">
    <name type="scientific">Lynx canadensis</name>
    <name type="common">Canada lynx</name>
    <name type="synonym">Felis canadensis</name>
    <dbReference type="NCBI Taxonomy" id="61383"/>
    <lineage>
        <taxon>Eukaryota</taxon>
        <taxon>Metazoa</taxon>
        <taxon>Chordata</taxon>
        <taxon>Craniata</taxon>
        <taxon>Vertebrata</taxon>
        <taxon>Euteleostomi</taxon>
        <taxon>Mammalia</taxon>
        <taxon>Eutheria</taxon>
        <taxon>Laurasiatheria</taxon>
        <taxon>Carnivora</taxon>
        <taxon>Feliformia</taxon>
        <taxon>Felidae</taxon>
        <taxon>Felinae</taxon>
        <taxon>Lynx</taxon>
    </lineage>
</organism>
<evidence type="ECO:0000313" key="6">
    <source>
        <dbReference type="Proteomes" id="UP000472241"/>
    </source>
</evidence>
<proteinExistence type="inferred from homology"/>
<reference evidence="5" key="1">
    <citation type="submission" date="2025-08" db="UniProtKB">
        <authorList>
            <consortium name="Ensembl"/>
        </authorList>
    </citation>
    <scope>IDENTIFICATION</scope>
</reference>
<dbReference type="Proteomes" id="UP000472241">
    <property type="component" value="Unplaced"/>
</dbReference>
<comment type="similarity">
    <text evidence="1 4">Belongs to the metallothionein superfamily. Type 1 family.</text>
</comment>
<accession>A0A667GV23</accession>
<keyword evidence="2 4" id="KW-0479">Metal-binding</keyword>
<dbReference type="Gene3D" id="4.10.10.10">
    <property type="entry name" value="Metallothionein Isoform II"/>
    <property type="match status" value="1"/>
</dbReference>
<dbReference type="SUPFAM" id="SSF57868">
    <property type="entry name" value="Metallothionein"/>
    <property type="match status" value="1"/>
</dbReference>
<evidence type="ECO:0000256" key="3">
    <source>
        <dbReference type="ARBA" id="ARBA00022851"/>
    </source>
</evidence>
<comment type="function">
    <text evidence="4">Metallothioneins have a high content of cysteine residues that bind various heavy metals.</text>
</comment>
<keyword evidence="3 4" id="KW-0480">Metal-thiolate cluster</keyword>
<evidence type="ECO:0000256" key="1">
    <source>
        <dbReference type="ARBA" id="ARBA00007283"/>
    </source>
</evidence>
<evidence type="ECO:0000256" key="2">
    <source>
        <dbReference type="ARBA" id="ARBA00022723"/>
    </source>
</evidence>
<keyword evidence="6" id="KW-1185">Reference proteome</keyword>
<dbReference type="InterPro" id="IPR017854">
    <property type="entry name" value="Metalthion_dom_sf"/>
</dbReference>
<name>A0A667GV23_LYNCA</name>
<reference evidence="5" key="2">
    <citation type="submission" date="2025-09" db="UniProtKB">
        <authorList>
            <consortium name="Ensembl"/>
        </authorList>
    </citation>
    <scope>IDENTIFICATION</scope>
</reference>
<dbReference type="GO" id="GO:0046872">
    <property type="term" value="F:metal ion binding"/>
    <property type="evidence" value="ECO:0007669"/>
    <property type="project" value="UniProtKB-KW"/>
</dbReference>
<dbReference type="InterPro" id="IPR023587">
    <property type="entry name" value="Metalthion_dom_sf_vert"/>
</dbReference>
<dbReference type="AlphaFoldDB" id="A0A667GV23"/>
<sequence>IDPRCSCSTMGSCTCASSCKCKEYKCTPVRRAAPPAALWAVPSVLRAASARTHLTSTAAVSDVGGAHS</sequence>
<dbReference type="Pfam" id="PF00131">
    <property type="entry name" value="Metallothio"/>
    <property type="match status" value="1"/>
</dbReference>
<evidence type="ECO:0000256" key="4">
    <source>
        <dbReference type="RuleBase" id="RU000621"/>
    </source>
</evidence>
<evidence type="ECO:0000313" key="5">
    <source>
        <dbReference type="Ensembl" id="ENSLCNP00005017424.1"/>
    </source>
</evidence>
<protein>
    <recommendedName>
        <fullName evidence="4">Metallothionein</fullName>
    </recommendedName>
</protein>
<dbReference type="InterPro" id="IPR000006">
    <property type="entry name" value="Metalthion_vert"/>
</dbReference>